<dbReference type="InterPro" id="IPR003000">
    <property type="entry name" value="Sirtuin"/>
</dbReference>
<dbReference type="GO" id="GO:0046872">
    <property type="term" value="F:metal ion binding"/>
    <property type="evidence" value="ECO:0007669"/>
    <property type="project" value="UniProtKB-KW"/>
</dbReference>
<dbReference type="InterPro" id="IPR026591">
    <property type="entry name" value="Sirtuin_cat_small_dom_sf"/>
</dbReference>
<comment type="similarity">
    <text evidence="1">Belongs to the sirtuin family. Class I subfamily.</text>
</comment>
<evidence type="ECO:0000313" key="6">
    <source>
        <dbReference type="EMBL" id="KAF2669699.1"/>
    </source>
</evidence>
<dbReference type="SUPFAM" id="SSF52467">
    <property type="entry name" value="DHS-like NAD/FAD-binding domain"/>
    <property type="match status" value="1"/>
</dbReference>
<feature type="binding site" evidence="4">
    <location>
        <position position="163"/>
    </location>
    <ligand>
        <name>Zn(2+)</name>
        <dbReference type="ChEBI" id="CHEBI:29105"/>
    </ligand>
</feature>
<feature type="active site" description="Proton acceptor" evidence="4">
    <location>
        <position position="152"/>
    </location>
</feature>
<dbReference type="Gene3D" id="3.30.1600.10">
    <property type="entry name" value="SIR2/SIRT2 'Small Domain"/>
    <property type="match status" value="2"/>
</dbReference>
<protein>
    <submittedName>
        <fullName evidence="6">DHS-like NAD/FAD-binding domain-containing protein</fullName>
    </submittedName>
</protein>
<feature type="binding site" evidence="4">
    <location>
        <position position="235"/>
    </location>
    <ligand>
        <name>Zn(2+)</name>
        <dbReference type="ChEBI" id="CHEBI:29105"/>
    </ligand>
</feature>
<keyword evidence="2" id="KW-0808">Transferase</keyword>
<evidence type="ECO:0000256" key="1">
    <source>
        <dbReference type="ARBA" id="ARBA00006924"/>
    </source>
</evidence>
<evidence type="ECO:0000256" key="3">
    <source>
        <dbReference type="ARBA" id="ARBA00023027"/>
    </source>
</evidence>
<keyword evidence="4" id="KW-0862">Zinc</keyword>
<evidence type="ECO:0000256" key="4">
    <source>
        <dbReference type="PROSITE-ProRule" id="PRU00236"/>
    </source>
</evidence>
<dbReference type="PANTHER" id="PTHR47651">
    <property type="entry name" value="NAD-DEPENDENT HISTONE DEACETYLASE HST4"/>
    <property type="match status" value="1"/>
</dbReference>
<feature type="binding site" evidence="4">
    <location>
        <position position="232"/>
    </location>
    <ligand>
        <name>Zn(2+)</name>
        <dbReference type="ChEBI" id="CHEBI:29105"/>
    </ligand>
</feature>
<dbReference type="PROSITE" id="PS50305">
    <property type="entry name" value="SIRTUIN"/>
    <property type="match status" value="1"/>
</dbReference>
<dbReference type="EMBL" id="MU004235">
    <property type="protein sequence ID" value="KAF2669699.1"/>
    <property type="molecule type" value="Genomic_DNA"/>
</dbReference>
<feature type="domain" description="Deacetylase sirtuin-type" evidence="5">
    <location>
        <begin position="22"/>
        <end position="370"/>
    </location>
</feature>
<dbReference type="Pfam" id="PF02146">
    <property type="entry name" value="SIR2"/>
    <property type="match status" value="1"/>
</dbReference>
<evidence type="ECO:0000259" key="5">
    <source>
        <dbReference type="PROSITE" id="PS50305"/>
    </source>
</evidence>
<evidence type="ECO:0000313" key="7">
    <source>
        <dbReference type="Proteomes" id="UP000799302"/>
    </source>
</evidence>
<dbReference type="Proteomes" id="UP000799302">
    <property type="component" value="Unassembled WGS sequence"/>
</dbReference>
<dbReference type="OrthoDB" id="424302at2759"/>
<dbReference type="PANTHER" id="PTHR47651:SF17">
    <property type="entry name" value="DEACETYLASE SIRTUIN-TYPE DOMAIN-CONTAINING PROTEIN"/>
    <property type="match status" value="1"/>
</dbReference>
<proteinExistence type="inferred from homology"/>
<dbReference type="InterPro" id="IPR029035">
    <property type="entry name" value="DHS-like_NAD/FAD-binding_dom"/>
</dbReference>
<sequence length="375" mass="40724">MPSIRIPYTSPFPVPRVIPPSAQELPGAIAALTEFLTSAKTTGSKRGTVCLTGAGISVASGLNDYRGIAGAYIVNKSFRPIYYNEFLDGHAFRKRYWARSYVGWPGLRAKGPNSVHHLIKRLGELEIFRSVITQNVDSFHQIHPSLPTVELHGFLRSAICITCGTYHPRDEFQDQLSALNPAWADFVNQMIASGAISTEDPTIQKDRGLRTNPDGDIDIPGASYSTFRYPACPTCLRKPPTLPNGQQGRIDIDQDGAWLESSDAGILKPAVVMFGEGIKTEVKDAAEAAIDGADRVLVIGSSLATYSAWRLAKRAVDMGMPLGILNLGGTRGEEAFFERISGEGKERTSVRINLDAAEVLPPVVKAIESQRSGKN</sequence>
<dbReference type="InterPro" id="IPR026590">
    <property type="entry name" value="Ssirtuin_cat_dom"/>
</dbReference>
<organism evidence="6 7">
    <name type="scientific">Microthyrium microscopicum</name>
    <dbReference type="NCBI Taxonomy" id="703497"/>
    <lineage>
        <taxon>Eukaryota</taxon>
        <taxon>Fungi</taxon>
        <taxon>Dikarya</taxon>
        <taxon>Ascomycota</taxon>
        <taxon>Pezizomycotina</taxon>
        <taxon>Dothideomycetes</taxon>
        <taxon>Dothideomycetes incertae sedis</taxon>
        <taxon>Microthyriales</taxon>
        <taxon>Microthyriaceae</taxon>
        <taxon>Microthyrium</taxon>
    </lineage>
</organism>
<feature type="binding site" evidence="4">
    <location>
        <position position="160"/>
    </location>
    <ligand>
        <name>Zn(2+)</name>
        <dbReference type="ChEBI" id="CHEBI:29105"/>
    </ligand>
</feature>
<keyword evidence="4" id="KW-0479">Metal-binding</keyword>
<gene>
    <name evidence="6" type="ORF">BT63DRAFT_373428</name>
</gene>
<reference evidence="6" key="1">
    <citation type="journal article" date="2020" name="Stud. Mycol.">
        <title>101 Dothideomycetes genomes: a test case for predicting lifestyles and emergence of pathogens.</title>
        <authorList>
            <person name="Haridas S."/>
            <person name="Albert R."/>
            <person name="Binder M."/>
            <person name="Bloem J."/>
            <person name="Labutti K."/>
            <person name="Salamov A."/>
            <person name="Andreopoulos B."/>
            <person name="Baker S."/>
            <person name="Barry K."/>
            <person name="Bills G."/>
            <person name="Bluhm B."/>
            <person name="Cannon C."/>
            <person name="Castanera R."/>
            <person name="Culley D."/>
            <person name="Daum C."/>
            <person name="Ezra D."/>
            <person name="Gonzalez J."/>
            <person name="Henrissat B."/>
            <person name="Kuo A."/>
            <person name="Liang C."/>
            <person name="Lipzen A."/>
            <person name="Lutzoni F."/>
            <person name="Magnuson J."/>
            <person name="Mondo S."/>
            <person name="Nolan M."/>
            <person name="Ohm R."/>
            <person name="Pangilinan J."/>
            <person name="Park H.-J."/>
            <person name="Ramirez L."/>
            <person name="Alfaro M."/>
            <person name="Sun H."/>
            <person name="Tritt A."/>
            <person name="Yoshinaga Y."/>
            <person name="Zwiers L.-H."/>
            <person name="Turgeon B."/>
            <person name="Goodwin S."/>
            <person name="Spatafora J."/>
            <person name="Crous P."/>
            <person name="Grigoriev I."/>
        </authorList>
    </citation>
    <scope>NUCLEOTIDE SEQUENCE</scope>
    <source>
        <strain evidence="6">CBS 115976</strain>
    </source>
</reference>
<dbReference type="Gene3D" id="3.40.50.1220">
    <property type="entry name" value="TPP-binding domain"/>
    <property type="match status" value="2"/>
</dbReference>
<accession>A0A6A6UBQ3</accession>
<dbReference type="GO" id="GO:0016740">
    <property type="term" value="F:transferase activity"/>
    <property type="evidence" value="ECO:0007669"/>
    <property type="project" value="UniProtKB-KW"/>
</dbReference>
<dbReference type="GO" id="GO:0070403">
    <property type="term" value="F:NAD+ binding"/>
    <property type="evidence" value="ECO:0007669"/>
    <property type="project" value="InterPro"/>
</dbReference>
<keyword evidence="7" id="KW-1185">Reference proteome</keyword>
<evidence type="ECO:0000256" key="2">
    <source>
        <dbReference type="ARBA" id="ARBA00022679"/>
    </source>
</evidence>
<keyword evidence="3" id="KW-0520">NAD</keyword>
<dbReference type="AlphaFoldDB" id="A0A6A6UBQ3"/>
<name>A0A6A6UBQ3_9PEZI</name>